<gene>
    <name evidence="1" type="ORF">JHL16_27800</name>
</gene>
<evidence type="ECO:0000313" key="1">
    <source>
        <dbReference type="EMBL" id="MBK1870198.1"/>
    </source>
</evidence>
<evidence type="ECO:0000313" key="2">
    <source>
        <dbReference type="Proteomes" id="UP000616151"/>
    </source>
</evidence>
<name>A0ACC5RC56_9HYPH</name>
<organism evidence="1 2">
    <name type="scientific">Taklimakanibacter albus</name>
    <dbReference type="NCBI Taxonomy" id="2800327"/>
    <lineage>
        <taxon>Bacteria</taxon>
        <taxon>Pseudomonadati</taxon>
        <taxon>Pseudomonadota</taxon>
        <taxon>Alphaproteobacteria</taxon>
        <taxon>Hyphomicrobiales</taxon>
        <taxon>Aestuariivirgaceae</taxon>
        <taxon>Taklimakanibacter</taxon>
    </lineage>
</organism>
<dbReference type="EMBL" id="JAENHL010000008">
    <property type="protein sequence ID" value="MBK1870198.1"/>
    <property type="molecule type" value="Genomic_DNA"/>
</dbReference>
<accession>A0ACC5RC56</accession>
<protein>
    <submittedName>
        <fullName evidence="1">Beta-propeller fold lactonase family protein</fullName>
    </submittedName>
</protein>
<keyword evidence="2" id="KW-1185">Reference proteome</keyword>
<reference evidence="1" key="1">
    <citation type="submission" date="2021-01" db="EMBL/GenBank/DDBJ databases">
        <authorList>
            <person name="Sun Q."/>
        </authorList>
    </citation>
    <scope>NUCLEOTIDE SEQUENCE</scope>
    <source>
        <strain evidence="1">YIM B02566</strain>
    </source>
</reference>
<dbReference type="Proteomes" id="UP000616151">
    <property type="component" value="Unassembled WGS sequence"/>
</dbReference>
<sequence>MSDFKLAPGQALLVASRGTGPEHGLTRWVQHNSQWRGTRLATVNQLSSLARHPSLPVVYGTSRVDDEGDIHAWRIEGDKAATLSEKSSEGAEPCHIVVDPTGRLLLFANYTSSTIGVQRLDAKGAFDGPVELVRLRGSGPETERQEDAHPHQLFFAGDTLVVIDLGADLVREYAVDPSRAGASALSETRQTAVPPGAGPRHGVVLPDGRLAISGELGSNLLVGRPGDRPEAWAHVPSTKRTGPAKTRHTRNYPGDIQRSPDGRHVYFANRGYDTISTFDVSGKTPTLISEIDATVAWPQHLLASADFVLVAGWDSSAVRVLPLDSGRPSEARPLFDCAGAGWLLLWD</sequence>
<comment type="caution">
    <text evidence="1">The sequence shown here is derived from an EMBL/GenBank/DDBJ whole genome shotgun (WGS) entry which is preliminary data.</text>
</comment>
<proteinExistence type="predicted"/>